<keyword evidence="3 6" id="KW-0812">Transmembrane</keyword>
<evidence type="ECO:0000256" key="1">
    <source>
        <dbReference type="ARBA" id="ARBA00004141"/>
    </source>
</evidence>
<feature type="transmembrane region" description="Helical" evidence="6">
    <location>
        <begin position="12"/>
        <end position="30"/>
    </location>
</feature>
<feature type="transmembrane region" description="Helical" evidence="6">
    <location>
        <begin position="42"/>
        <end position="62"/>
    </location>
</feature>
<dbReference type="Pfam" id="PF00892">
    <property type="entry name" value="EamA"/>
    <property type="match status" value="2"/>
</dbReference>
<feature type="transmembrane region" description="Helical" evidence="6">
    <location>
        <begin position="220"/>
        <end position="239"/>
    </location>
</feature>
<proteinExistence type="inferred from homology"/>
<evidence type="ECO:0000313" key="8">
    <source>
        <dbReference type="EMBL" id="WJZ82158.1"/>
    </source>
</evidence>
<feature type="domain" description="EamA" evidence="7">
    <location>
        <begin position="191"/>
        <end position="328"/>
    </location>
</feature>
<dbReference type="PANTHER" id="PTHR31218">
    <property type="entry name" value="WAT1-RELATED PROTEIN"/>
    <property type="match status" value="1"/>
</dbReference>
<evidence type="ECO:0000256" key="5">
    <source>
        <dbReference type="ARBA" id="ARBA00023136"/>
    </source>
</evidence>
<comment type="subcellular location">
    <subcellularLocation>
        <location evidence="1 6">Membrane</location>
        <topology evidence="1 6">Multi-pass membrane protein</topology>
    </subcellularLocation>
</comment>
<feature type="transmembrane region" description="Helical" evidence="6">
    <location>
        <begin position="188"/>
        <end position="208"/>
    </location>
</feature>
<evidence type="ECO:0000256" key="3">
    <source>
        <dbReference type="ARBA" id="ARBA00022692"/>
    </source>
</evidence>
<evidence type="ECO:0000313" key="9">
    <source>
        <dbReference type="Proteomes" id="UP001227230"/>
    </source>
</evidence>
<gene>
    <name evidence="8" type="ORF">VitviT2T_001941</name>
</gene>
<organism evidence="8 9">
    <name type="scientific">Vitis vinifera</name>
    <name type="common">Grape</name>
    <dbReference type="NCBI Taxonomy" id="29760"/>
    <lineage>
        <taxon>Eukaryota</taxon>
        <taxon>Viridiplantae</taxon>
        <taxon>Streptophyta</taxon>
        <taxon>Embryophyta</taxon>
        <taxon>Tracheophyta</taxon>
        <taxon>Spermatophyta</taxon>
        <taxon>Magnoliopsida</taxon>
        <taxon>eudicotyledons</taxon>
        <taxon>Gunneridae</taxon>
        <taxon>Pentapetalae</taxon>
        <taxon>rosids</taxon>
        <taxon>Vitales</taxon>
        <taxon>Vitaceae</taxon>
        <taxon>Viteae</taxon>
        <taxon>Vitis</taxon>
    </lineage>
</organism>
<keyword evidence="5 6" id="KW-0472">Membrane</keyword>
<keyword evidence="9" id="KW-1185">Reference proteome</keyword>
<comment type="similarity">
    <text evidence="2 6">Belongs to the drug/metabolite transporter (DMT) superfamily. Plant drug/metabolite exporter (P-DME) (TC 2.A.7.4) family.</text>
</comment>
<keyword evidence="4 6" id="KW-1133">Transmembrane helix</keyword>
<dbReference type="InterPro" id="IPR030184">
    <property type="entry name" value="WAT1-related"/>
</dbReference>
<feature type="transmembrane region" description="Helical" evidence="6">
    <location>
        <begin position="259"/>
        <end position="278"/>
    </location>
</feature>
<accession>A0ABY9BH24</accession>
<feature type="transmembrane region" description="Helical" evidence="6">
    <location>
        <begin position="137"/>
        <end position="155"/>
    </location>
</feature>
<feature type="domain" description="EamA" evidence="7">
    <location>
        <begin position="12"/>
        <end position="153"/>
    </location>
</feature>
<evidence type="ECO:0000256" key="6">
    <source>
        <dbReference type="RuleBase" id="RU363077"/>
    </source>
</evidence>
<sequence>MAGLKSFDTWSPVIVMLAVDFAFAVVNILLKEVLNAEMNHLVLITYRQSISTIFLVPIGYFWERNSRPKLTLRILCYLFFSALVGASLTQYFFLLGIQYTSATFACAFINMVPAITFIMSLPFGLEIVNIKTNRGRAKLIGTLVCICGAMILTLYKGMPLVKYSRPEAPSPTMDQAISLSSGKKTERWTVGSIALMGGTLLWSSWFLIQSNIGKLYPCQYSSTAIMSFFGAIQSAVISLSMDRNLSLWILKGKTEILTVIYAGVVGSGLCYVAMSWCVKKRGPVFTAAFSPLVQIMAVMFDIPILHEQLHLGSVLGSATVIAGLYILLWGKKKDAENSSMELVQEAEEVKDQEAQLQVTTITSGSRCP</sequence>
<name>A0ABY9BH24_VITVI</name>
<dbReference type="SUPFAM" id="SSF103481">
    <property type="entry name" value="Multidrug resistance efflux transporter EmrE"/>
    <property type="match status" value="2"/>
</dbReference>
<dbReference type="InterPro" id="IPR000620">
    <property type="entry name" value="EamA_dom"/>
</dbReference>
<reference evidence="8 9" key="1">
    <citation type="journal article" date="2023" name="Hortic Res">
        <title>The complete reference genome for grapevine (Vitis vinifera L.) genetics and breeding.</title>
        <authorList>
            <person name="Shi X."/>
            <person name="Cao S."/>
            <person name="Wang X."/>
            <person name="Huang S."/>
            <person name="Wang Y."/>
            <person name="Liu Z."/>
            <person name="Liu W."/>
            <person name="Leng X."/>
            <person name="Peng Y."/>
            <person name="Wang N."/>
            <person name="Wang Y."/>
            <person name="Ma Z."/>
            <person name="Xu X."/>
            <person name="Zhang F."/>
            <person name="Xue H."/>
            <person name="Zhong H."/>
            <person name="Wang Y."/>
            <person name="Zhang K."/>
            <person name="Velt A."/>
            <person name="Avia K."/>
            <person name="Holtgrawe D."/>
            <person name="Grimplet J."/>
            <person name="Matus J.T."/>
            <person name="Ware D."/>
            <person name="Wu X."/>
            <person name="Wang H."/>
            <person name="Liu C."/>
            <person name="Fang Y."/>
            <person name="Rustenholz C."/>
            <person name="Cheng Z."/>
            <person name="Xiao H."/>
            <person name="Zhou Y."/>
        </authorList>
    </citation>
    <scope>NUCLEOTIDE SEQUENCE [LARGE SCALE GENOMIC DNA]</scope>
    <source>
        <strain evidence="9">cv. Pinot noir / PN40024</strain>
        <tissue evidence="8">Leaf</tissue>
    </source>
</reference>
<evidence type="ECO:0000256" key="4">
    <source>
        <dbReference type="ARBA" id="ARBA00022989"/>
    </source>
</evidence>
<feature type="transmembrane region" description="Helical" evidence="6">
    <location>
        <begin position="74"/>
        <end position="93"/>
    </location>
</feature>
<feature type="transmembrane region" description="Helical" evidence="6">
    <location>
        <begin position="99"/>
        <end position="125"/>
    </location>
</feature>
<feature type="transmembrane region" description="Helical" evidence="6">
    <location>
        <begin position="285"/>
        <end position="305"/>
    </location>
</feature>
<dbReference type="InterPro" id="IPR037185">
    <property type="entry name" value="EmrE-like"/>
</dbReference>
<evidence type="ECO:0000259" key="7">
    <source>
        <dbReference type="Pfam" id="PF00892"/>
    </source>
</evidence>
<dbReference type="Proteomes" id="UP001227230">
    <property type="component" value="Chromosome 2"/>
</dbReference>
<feature type="transmembrane region" description="Helical" evidence="6">
    <location>
        <begin position="311"/>
        <end position="330"/>
    </location>
</feature>
<dbReference type="EMBL" id="CP126649">
    <property type="protein sequence ID" value="WJZ82158.1"/>
    <property type="molecule type" value="Genomic_DNA"/>
</dbReference>
<protein>
    <recommendedName>
        <fullName evidence="6">WAT1-related protein</fullName>
    </recommendedName>
</protein>
<evidence type="ECO:0000256" key="2">
    <source>
        <dbReference type="ARBA" id="ARBA00007635"/>
    </source>
</evidence>